<protein>
    <submittedName>
        <fullName evidence="1">Uncharacterized protein</fullName>
    </submittedName>
</protein>
<dbReference type="AlphaFoldDB" id="A0A2P2P7N5"/>
<name>A0A2P2P7N5_RHIMU</name>
<evidence type="ECO:0000313" key="1">
    <source>
        <dbReference type="EMBL" id="MBX50765.1"/>
    </source>
</evidence>
<sequence length="29" mass="3249">MTPAMPQGIGENFPISYIIKQKNQLLKTS</sequence>
<organism evidence="1">
    <name type="scientific">Rhizophora mucronata</name>
    <name type="common">Asiatic mangrove</name>
    <dbReference type="NCBI Taxonomy" id="61149"/>
    <lineage>
        <taxon>Eukaryota</taxon>
        <taxon>Viridiplantae</taxon>
        <taxon>Streptophyta</taxon>
        <taxon>Embryophyta</taxon>
        <taxon>Tracheophyta</taxon>
        <taxon>Spermatophyta</taxon>
        <taxon>Magnoliopsida</taxon>
        <taxon>eudicotyledons</taxon>
        <taxon>Gunneridae</taxon>
        <taxon>Pentapetalae</taxon>
        <taxon>rosids</taxon>
        <taxon>fabids</taxon>
        <taxon>Malpighiales</taxon>
        <taxon>Rhizophoraceae</taxon>
        <taxon>Rhizophora</taxon>
    </lineage>
</organism>
<reference evidence="1" key="1">
    <citation type="submission" date="2018-02" db="EMBL/GenBank/DDBJ databases">
        <title>Rhizophora mucronata_Transcriptome.</title>
        <authorList>
            <person name="Meera S.P."/>
            <person name="Sreeshan A."/>
            <person name="Augustine A."/>
        </authorList>
    </citation>
    <scope>NUCLEOTIDE SEQUENCE</scope>
    <source>
        <tissue evidence="1">Leaf</tissue>
    </source>
</reference>
<dbReference type="EMBL" id="GGEC01070281">
    <property type="protein sequence ID" value="MBX50765.1"/>
    <property type="molecule type" value="Transcribed_RNA"/>
</dbReference>
<accession>A0A2P2P7N5</accession>
<proteinExistence type="predicted"/>